<dbReference type="Gene3D" id="1.10.510.10">
    <property type="entry name" value="Transferase(Phosphotransferase) domain 1"/>
    <property type="match status" value="1"/>
</dbReference>
<dbReference type="Gene3D" id="2.60.40.10">
    <property type="entry name" value="Immunoglobulins"/>
    <property type="match status" value="1"/>
</dbReference>
<evidence type="ECO:0000256" key="10">
    <source>
        <dbReference type="SAM" id="Phobius"/>
    </source>
</evidence>
<evidence type="ECO:0000313" key="13">
    <source>
        <dbReference type="Proteomes" id="UP000245657"/>
    </source>
</evidence>
<dbReference type="Gene3D" id="3.30.200.20">
    <property type="entry name" value="Phosphorylase Kinase, domain 1"/>
    <property type="match status" value="1"/>
</dbReference>
<comment type="caution">
    <text evidence="12">The sequence shown here is derived from an EMBL/GenBank/DDBJ whole genome shotgun (WGS) entry which is preliminary data.</text>
</comment>
<feature type="region of interest" description="Disordered" evidence="9">
    <location>
        <begin position="322"/>
        <end position="344"/>
    </location>
</feature>
<evidence type="ECO:0000256" key="6">
    <source>
        <dbReference type="ARBA" id="ARBA00022840"/>
    </source>
</evidence>
<evidence type="ECO:0000256" key="3">
    <source>
        <dbReference type="ARBA" id="ARBA00022679"/>
    </source>
</evidence>
<dbReference type="OrthoDB" id="117685at2157"/>
<gene>
    <name evidence="12" type="ORF">DK846_13555</name>
</gene>
<dbReference type="EMBL" id="QGMY01000009">
    <property type="protein sequence ID" value="PWR70999.1"/>
    <property type="molecule type" value="Genomic_DNA"/>
</dbReference>
<evidence type="ECO:0000256" key="1">
    <source>
        <dbReference type="ARBA" id="ARBA00012513"/>
    </source>
</evidence>
<dbReference type="PROSITE" id="PS50011">
    <property type="entry name" value="PROTEIN_KINASE_DOM"/>
    <property type="match status" value="1"/>
</dbReference>
<keyword evidence="3" id="KW-0808">Transferase</keyword>
<dbReference type="SUPFAM" id="SSF56112">
    <property type="entry name" value="Protein kinase-like (PK-like)"/>
    <property type="match status" value="1"/>
</dbReference>
<evidence type="ECO:0000256" key="7">
    <source>
        <dbReference type="ARBA" id="ARBA00047899"/>
    </source>
</evidence>
<keyword evidence="4" id="KW-0547">Nucleotide-binding</keyword>
<dbReference type="PANTHER" id="PTHR24361">
    <property type="entry name" value="MITOGEN-ACTIVATED KINASE KINASE KINASE"/>
    <property type="match status" value="1"/>
</dbReference>
<dbReference type="PANTHER" id="PTHR24361:SF433">
    <property type="entry name" value="PROTEIN KINASE DOMAIN-CONTAINING PROTEIN"/>
    <property type="match status" value="1"/>
</dbReference>
<dbReference type="SMART" id="SM00028">
    <property type="entry name" value="TPR"/>
    <property type="match status" value="2"/>
</dbReference>
<feature type="domain" description="Protein kinase" evidence="11">
    <location>
        <begin position="568"/>
        <end position="827"/>
    </location>
</feature>
<comment type="catalytic activity">
    <reaction evidence="8">
        <text>L-seryl-[protein] + ATP = O-phospho-L-seryl-[protein] + ADP + H(+)</text>
        <dbReference type="Rhea" id="RHEA:17989"/>
        <dbReference type="Rhea" id="RHEA-COMP:9863"/>
        <dbReference type="Rhea" id="RHEA-COMP:11604"/>
        <dbReference type="ChEBI" id="CHEBI:15378"/>
        <dbReference type="ChEBI" id="CHEBI:29999"/>
        <dbReference type="ChEBI" id="CHEBI:30616"/>
        <dbReference type="ChEBI" id="CHEBI:83421"/>
        <dbReference type="ChEBI" id="CHEBI:456216"/>
        <dbReference type="EC" id="2.7.11.1"/>
    </reaction>
</comment>
<dbReference type="EC" id="2.7.11.1" evidence="1"/>
<reference evidence="12 13" key="1">
    <citation type="submission" date="2018-05" db="EMBL/GenBank/DDBJ databases">
        <title>Draft genome of Methanospirillum lacunae Ki8-1.</title>
        <authorList>
            <person name="Dueholm M.S."/>
            <person name="Nielsen P.H."/>
            <person name="Bakmann L.F."/>
            <person name="Otzen D.E."/>
        </authorList>
    </citation>
    <scope>NUCLEOTIDE SEQUENCE [LARGE SCALE GENOMIC DNA]</scope>
    <source>
        <strain evidence="12 13">Ki8-1</strain>
    </source>
</reference>
<dbReference type="GO" id="GO:0004674">
    <property type="term" value="F:protein serine/threonine kinase activity"/>
    <property type="evidence" value="ECO:0007669"/>
    <property type="project" value="UniProtKB-KW"/>
</dbReference>
<dbReference type="SUPFAM" id="SSF48452">
    <property type="entry name" value="TPR-like"/>
    <property type="match status" value="1"/>
</dbReference>
<dbReference type="InterPro" id="IPR019734">
    <property type="entry name" value="TPR_rpt"/>
</dbReference>
<proteinExistence type="predicted"/>
<keyword evidence="5" id="KW-0418">Kinase</keyword>
<evidence type="ECO:0000256" key="8">
    <source>
        <dbReference type="ARBA" id="ARBA00048679"/>
    </source>
</evidence>
<evidence type="ECO:0000256" key="4">
    <source>
        <dbReference type="ARBA" id="ARBA00022741"/>
    </source>
</evidence>
<dbReference type="Pfam" id="PF08308">
    <property type="entry name" value="PEGA"/>
    <property type="match status" value="1"/>
</dbReference>
<accession>A0A2V2MUD3</accession>
<dbReference type="InterPro" id="IPR013783">
    <property type="entry name" value="Ig-like_fold"/>
</dbReference>
<dbReference type="GeneID" id="97547366"/>
<evidence type="ECO:0000256" key="2">
    <source>
        <dbReference type="ARBA" id="ARBA00022527"/>
    </source>
</evidence>
<keyword evidence="13" id="KW-1185">Reference proteome</keyword>
<keyword evidence="6" id="KW-0067">ATP-binding</keyword>
<protein>
    <recommendedName>
        <fullName evidence="1">non-specific serine/threonine protein kinase</fullName>
        <ecNumber evidence="1">2.7.11.1</ecNumber>
    </recommendedName>
</protein>
<dbReference type="Pfam" id="PF00069">
    <property type="entry name" value="Pkinase"/>
    <property type="match status" value="1"/>
</dbReference>
<keyword evidence="2" id="KW-0723">Serine/threonine-protein kinase</keyword>
<dbReference type="GO" id="GO:0005737">
    <property type="term" value="C:cytoplasm"/>
    <property type="evidence" value="ECO:0007669"/>
    <property type="project" value="TreeGrafter"/>
</dbReference>
<feature type="transmembrane region" description="Helical" evidence="10">
    <location>
        <begin position="252"/>
        <end position="272"/>
    </location>
</feature>
<dbReference type="InterPro" id="IPR011990">
    <property type="entry name" value="TPR-like_helical_dom_sf"/>
</dbReference>
<dbReference type="InterPro" id="IPR000719">
    <property type="entry name" value="Prot_kinase_dom"/>
</dbReference>
<dbReference type="CDD" id="cd14014">
    <property type="entry name" value="STKc_PknB_like"/>
    <property type="match status" value="1"/>
</dbReference>
<dbReference type="GO" id="GO:0005524">
    <property type="term" value="F:ATP binding"/>
    <property type="evidence" value="ECO:0007669"/>
    <property type="project" value="UniProtKB-KW"/>
</dbReference>
<organism evidence="12 13">
    <name type="scientific">Methanospirillum lacunae</name>
    <dbReference type="NCBI Taxonomy" id="668570"/>
    <lineage>
        <taxon>Archaea</taxon>
        <taxon>Methanobacteriati</taxon>
        <taxon>Methanobacteriota</taxon>
        <taxon>Stenosarchaea group</taxon>
        <taxon>Methanomicrobia</taxon>
        <taxon>Methanomicrobiales</taxon>
        <taxon>Methanospirillaceae</taxon>
        <taxon>Methanospirillum</taxon>
    </lineage>
</organism>
<dbReference type="InterPro" id="IPR053235">
    <property type="entry name" value="Ser_Thr_kinase"/>
</dbReference>
<name>A0A2V2MUD3_9EURY</name>
<sequence length="827" mass="91569">MSQIPALVVLILFCLLTLAPPVVAQEEDVSAYNVGFGLSYVKDTIPDRLIPGRSYPVMITFRNAGLVTWERKNHRIGMVYGGNLTEVVGMPSFVDIPEGSLISPGKEISFAVSVLPVGVPGDYFLPFYVAYRTAQGDQRVTEVWTKKISIVPADGVSSPLNGSISVDSAKQELSVLLKGQSMGYTPCIIPDLKPGSYDVTVRGDGTERTIQVQVEKSTISRVFVGNITQEPTINFKKIDVVSNGTLFEYFKANIPLIVIVSAIVLGCIVLMIHTVRLRREKESEDKENLEKKGTKRTLDGASSLEEKDLLDDYHNRKHLLEQVTSDPGSGSDAGPKNVDVSVGPMKNVRKFSRDMLEKNRPEDGESGLGASLGSSGNEEKPSSLVDVKLTHLDVKPGSAVAHISALNHSPDPLSIEGLLIGPGTSAPLSLEVTEPVTDEYEMTLSLKILSQKGQEFYRYVRIPYNRGIALLARGVAEKAYEYFHLVFRNNPGQIDALIKQAEVLRRWGLEQEAEAMLKQAISLDPDNEEALEMLKQLSDIKEKRAVEKKKIEDKPKIPGFPDLLSDRYTPIRLLGKDAFASIVLVLRNDTGDLRALKIAHENAVAGSSLFTEISVLYQLKHPNVLRMFRAEYDPTLFLELEYASGITCSSDLCRTLTDLKHPVPEETIMTFTEQIAQGLAYLHQKGVRHYHLSPKHILLDEPMTAKISGIIRESKSRMGSGSVSPAYCLAPEQISREKYGKLGKRTDIFQFGAIWYWLMTGRSPYPNGSVTPAGENGFISGVYVSPSINHPEYAKYDPLLRKLLALEKKERYASVDEFIAELKQLML</sequence>
<evidence type="ECO:0000256" key="9">
    <source>
        <dbReference type="SAM" id="MobiDB-lite"/>
    </source>
</evidence>
<evidence type="ECO:0000256" key="5">
    <source>
        <dbReference type="ARBA" id="ARBA00022777"/>
    </source>
</evidence>
<dbReference type="AlphaFoldDB" id="A0A2V2MUD3"/>
<comment type="catalytic activity">
    <reaction evidence="7">
        <text>L-threonyl-[protein] + ATP = O-phospho-L-threonyl-[protein] + ADP + H(+)</text>
        <dbReference type="Rhea" id="RHEA:46608"/>
        <dbReference type="Rhea" id="RHEA-COMP:11060"/>
        <dbReference type="Rhea" id="RHEA-COMP:11605"/>
        <dbReference type="ChEBI" id="CHEBI:15378"/>
        <dbReference type="ChEBI" id="CHEBI:30013"/>
        <dbReference type="ChEBI" id="CHEBI:30616"/>
        <dbReference type="ChEBI" id="CHEBI:61977"/>
        <dbReference type="ChEBI" id="CHEBI:456216"/>
        <dbReference type="EC" id="2.7.11.1"/>
    </reaction>
</comment>
<dbReference type="InterPro" id="IPR011009">
    <property type="entry name" value="Kinase-like_dom_sf"/>
</dbReference>
<keyword evidence="10" id="KW-0472">Membrane</keyword>
<dbReference type="InterPro" id="IPR013229">
    <property type="entry name" value="PEGA"/>
</dbReference>
<dbReference type="RefSeq" id="WP_109969493.1">
    <property type="nucleotide sequence ID" value="NZ_CP176093.1"/>
</dbReference>
<dbReference type="Gene3D" id="1.25.40.10">
    <property type="entry name" value="Tetratricopeptide repeat domain"/>
    <property type="match status" value="1"/>
</dbReference>
<feature type="region of interest" description="Disordered" evidence="9">
    <location>
        <begin position="280"/>
        <end position="301"/>
    </location>
</feature>
<dbReference type="Proteomes" id="UP000245657">
    <property type="component" value="Unassembled WGS sequence"/>
</dbReference>
<keyword evidence="10" id="KW-1133">Transmembrane helix</keyword>
<evidence type="ECO:0000259" key="11">
    <source>
        <dbReference type="PROSITE" id="PS50011"/>
    </source>
</evidence>
<evidence type="ECO:0000313" key="12">
    <source>
        <dbReference type="EMBL" id="PWR70999.1"/>
    </source>
</evidence>
<feature type="region of interest" description="Disordered" evidence="9">
    <location>
        <begin position="356"/>
        <end position="382"/>
    </location>
</feature>
<keyword evidence="10" id="KW-0812">Transmembrane</keyword>